<dbReference type="GO" id="GO:0016491">
    <property type="term" value="F:oxidoreductase activity"/>
    <property type="evidence" value="ECO:0007669"/>
    <property type="project" value="UniProtKB-KW"/>
</dbReference>
<dbReference type="InterPro" id="IPR002347">
    <property type="entry name" value="SDR_fam"/>
</dbReference>
<dbReference type="PANTHER" id="PTHR42879:SF2">
    <property type="entry name" value="3-OXOACYL-[ACYL-CARRIER-PROTEIN] REDUCTASE FABG"/>
    <property type="match status" value="1"/>
</dbReference>
<accession>A0A1T4YI56</accession>
<dbReference type="PROSITE" id="PS00061">
    <property type="entry name" value="ADH_SHORT"/>
    <property type="match status" value="1"/>
</dbReference>
<evidence type="ECO:0000256" key="3">
    <source>
        <dbReference type="RuleBase" id="RU000363"/>
    </source>
</evidence>
<organism evidence="4 5">
    <name type="scientific">Sporosarcina newyorkensis</name>
    <dbReference type="NCBI Taxonomy" id="759851"/>
    <lineage>
        <taxon>Bacteria</taxon>
        <taxon>Bacillati</taxon>
        <taxon>Bacillota</taxon>
        <taxon>Bacilli</taxon>
        <taxon>Bacillales</taxon>
        <taxon>Caryophanaceae</taxon>
        <taxon>Sporosarcina</taxon>
    </lineage>
</organism>
<dbReference type="GO" id="GO:0008206">
    <property type="term" value="P:bile acid metabolic process"/>
    <property type="evidence" value="ECO:0007669"/>
    <property type="project" value="UniProtKB-ARBA"/>
</dbReference>
<dbReference type="InterPro" id="IPR050259">
    <property type="entry name" value="SDR"/>
</dbReference>
<comment type="similarity">
    <text evidence="1 3">Belongs to the short-chain dehydrogenases/reductases (SDR) family.</text>
</comment>
<dbReference type="FunFam" id="3.40.50.720:FF:000084">
    <property type="entry name" value="Short-chain dehydrogenase reductase"/>
    <property type="match status" value="1"/>
</dbReference>
<dbReference type="InterPro" id="IPR036291">
    <property type="entry name" value="NAD(P)-bd_dom_sf"/>
</dbReference>
<keyword evidence="2" id="KW-0560">Oxidoreductase</keyword>
<dbReference type="Proteomes" id="UP000190042">
    <property type="component" value="Unassembled WGS sequence"/>
</dbReference>
<evidence type="ECO:0000313" key="5">
    <source>
        <dbReference type="Proteomes" id="UP000190042"/>
    </source>
</evidence>
<dbReference type="PRINTS" id="PR00081">
    <property type="entry name" value="GDHRDH"/>
</dbReference>
<evidence type="ECO:0000256" key="2">
    <source>
        <dbReference type="ARBA" id="ARBA00023002"/>
    </source>
</evidence>
<dbReference type="Gene3D" id="3.40.50.720">
    <property type="entry name" value="NAD(P)-binding Rossmann-like Domain"/>
    <property type="match status" value="1"/>
</dbReference>
<gene>
    <name evidence="4" type="ORF">SAMN04244570_2715</name>
</gene>
<dbReference type="RefSeq" id="WP_078817982.1">
    <property type="nucleotide sequence ID" value="NZ_FUYJ01000005.1"/>
</dbReference>
<dbReference type="PRINTS" id="PR00080">
    <property type="entry name" value="SDRFAMILY"/>
</dbReference>
<dbReference type="NCBIfam" id="NF009093">
    <property type="entry name" value="PRK12429.1"/>
    <property type="match status" value="1"/>
</dbReference>
<dbReference type="Pfam" id="PF00106">
    <property type="entry name" value="adh_short"/>
    <property type="match status" value="1"/>
</dbReference>
<reference evidence="5" key="1">
    <citation type="submission" date="2017-02" db="EMBL/GenBank/DDBJ databases">
        <authorList>
            <person name="Varghese N."/>
            <person name="Submissions S."/>
        </authorList>
    </citation>
    <scope>NUCLEOTIDE SEQUENCE [LARGE SCALE GENOMIC DNA]</scope>
    <source>
        <strain evidence="5">DSM 23966</strain>
    </source>
</reference>
<dbReference type="AlphaFoldDB" id="A0A1T4YI56"/>
<name>A0A1T4YI56_9BACL</name>
<evidence type="ECO:0000313" key="4">
    <source>
        <dbReference type="EMBL" id="SKB01393.1"/>
    </source>
</evidence>
<dbReference type="EMBL" id="FUYJ01000005">
    <property type="protein sequence ID" value="SKB01393.1"/>
    <property type="molecule type" value="Genomic_DNA"/>
</dbReference>
<sequence length="248" mass="26976">MRNILVTGAGGGLGAAMVKKFVEEGDYVYAADLKLEAAQAVADLYPEKTEAVELNVAISTSVQRVIDKICKDKELHVLVNNAGLQYRAKIEDFPEEQWDLLQNVMLKGPFLLTKYVFPYMKKQQHGRIVNISSIHGEMASPEKAAYVAAKHGVIGLTRVAALEGAMHGITVNAVLPGAVKTPLIVKQLQELEESKGMSELDALNEIVYPKQAMQRFITAEEIADSVYFISSKHATAITGETLSVSGGM</sequence>
<evidence type="ECO:0000256" key="1">
    <source>
        <dbReference type="ARBA" id="ARBA00006484"/>
    </source>
</evidence>
<keyword evidence="5" id="KW-1185">Reference proteome</keyword>
<dbReference type="InterPro" id="IPR020904">
    <property type="entry name" value="Sc_DH/Rdtase_CS"/>
</dbReference>
<protein>
    <submittedName>
        <fullName evidence="4">3-hydroxybutyrate dehydrogenase</fullName>
    </submittedName>
</protein>
<proteinExistence type="inferred from homology"/>
<dbReference type="SUPFAM" id="SSF51735">
    <property type="entry name" value="NAD(P)-binding Rossmann-fold domains"/>
    <property type="match status" value="1"/>
</dbReference>
<dbReference type="PANTHER" id="PTHR42879">
    <property type="entry name" value="3-OXOACYL-(ACYL-CARRIER-PROTEIN) REDUCTASE"/>
    <property type="match status" value="1"/>
</dbReference>